<dbReference type="InterPro" id="IPR050889">
    <property type="entry name" value="Dendritic_Spine_Reg/Scaffold"/>
</dbReference>
<proteinExistence type="predicted"/>
<dbReference type="EMBL" id="CAXAMM010013747">
    <property type="protein sequence ID" value="CAK9032099.1"/>
    <property type="molecule type" value="Genomic_DNA"/>
</dbReference>
<dbReference type="Gene3D" id="1.25.40.20">
    <property type="entry name" value="Ankyrin repeat-containing domain"/>
    <property type="match status" value="1"/>
</dbReference>
<dbReference type="InterPro" id="IPR002110">
    <property type="entry name" value="Ankyrin_rpt"/>
</dbReference>
<dbReference type="PANTHER" id="PTHR24166">
    <property type="entry name" value="ROLLING PEBBLES, ISOFORM B"/>
    <property type="match status" value="1"/>
</dbReference>
<accession>A0ABP0KZ35</accession>
<evidence type="ECO:0000313" key="4">
    <source>
        <dbReference type="EMBL" id="CAK9032099.1"/>
    </source>
</evidence>
<sequence length="472" mass="50478">MVSGSELCALDADVLASSELSDIRSLKRHLVSLCGASRFRQRLFCDRFDLEDDMMLKVPMDLQLVLLPFCSSSDKDIDILVAAASLGDVEIVEKLLQRPQDPDGHNGDFDSPLHLAAENGHAEVVQLLLEAEASVDLLAWQGEPPLCLASRRGHVDIVRLLLEGSAETDGHDAFVTPLWAACEEGRLEVARLLLEAEADPNLPNDSGATPLDQAIQGGHLEIRCLLLEAGAQEEGPPGKELPPADAPEAAAMAAEPGHLTALPMKAGLLNAPWRLFEMVLPVRPGTQQLCAILVATSEQAALGRVRAEAGEAAGGAASGKVSASKMFEAWTWVPSVEDVDATVDTAQDLELQAALLASLEAPEAVSHPVQELIAEKKCSKASKTKKHGVESAKSGKSDDLEVAEAIAHLALGRPGKKVTMNELNQEAACKKVLKPLLKKHAVKLSKLWLQKFPQLLKISEEKGSILIESTKS</sequence>
<dbReference type="InterPro" id="IPR036770">
    <property type="entry name" value="Ankyrin_rpt-contain_sf"/>
</dbReference>
<gene>
    <name evidence="4" type="ORF">SCF082_LOCUS19919</name>
</gene>
<feature type="repeat" description="ANK" evidence="3">
    <location>
        <begin position="206"/>
        <end position="232"/>
    </location>
</feature>
<dbReference type="SUPFAM" id="SSF48403">
    <property type="entry name" value="Ankyrin repeat"/>
    <property type="match status" value="1"/>
</dbReference>
<evidence type="ECO:0000256" key="2">
    <source>
        <dbReference type="ARBA" id="ARBA00023043"/>
    </source>
</evidence>
<dbReference type="Pfam" id="PF12796">
    <property type="entry name" value="Ank_2"/>
    <property type="match status" value="2"/>
</dbReference>
<dbReference type="PROSITE" id="PS50088">
    <property type="entry name" value="ANK_REPEAT"/>
    <property type="match status" value="4"/>
</dbReference>
<evidence type="ECO:0000256" key="1">
    <source>
        <dbReference type="ARBA" id="ARBA00022737"/>
    </source>
</evidence>
<dbReference type="Proteomes" id="UP001642464">
    <property type="component" value="Unassembled WGS sequence"/>
</dbReference>
<feature type="repeat" description="ANK" evidence="3">
    <location>
        <begin position="108"/>
        <end position="140"/>
    </location>
</feature>
<keyword evidence="2 3" id="KW-0040">ANK repeat</keyword>
<evidence type="ECO:0000313" key="5">
    <source>
        <dbReference type="Proteomes" id="UP001642464"/>
    </source>
</evidence>
<feature type="repeat" description="ANK" evidence="3">
    <location>
        <begin position="176"/>
        <end position="205"/>
    </location>
</feature>
<dbReference type="SMART" id="SM00248">
    <property type="entry name" value="ANK"/>
    <property type="match status" value="5"/>
</dbReference>
<protein>
    <submittedName>
        <fullName evidence="4">Ankyrin repeat and KH domain-containing protein 1 (HIV-1 Vpr-binding ankyrin repeat protein) (Multiple ankyrin repeats single KH domain) (HMASK)</fullName>
    </submittedName>
</protein>
<keyword evidence="5" id="KW-1185">Reference proteome</keyword>
<comment type="caution">
    <text evidence="4">The sequence shown here is derived from an EMBL/GenBank/DDBJ whole genome shotgun (WGS) entry which is preliminary data.</text>
</comment>
<name>A0ABP0KZ35_9DINO</name>
<dbReference type="PANTHER" id="PTHR24166:SF48">
    <property type="entry name" value="PROTEIN VAPYRIN"/>
    <property type="match status" value="1"/>
</dbReference>
<dbReference type="PROSITE" id="PS50297">
    <property type="entry name" value="ANK_REP_REGION"/>
    <property type="match status" value="3"/>
</dbReference>
<evidence type="ECO:0000256" key="3">
    <source>
        <dbReference type="PROSITE-ProRule" id="PRU00023"/>
    </source>
</evidence>
<feature type="repeat" description="ANK" evidence="3">
    <location>
        <begin position="141"/>
        <end position="173"/>
    </location>
</feature>
<keyword evidence="1" id="KW-0677">Repeat</keyword>
<reference evidence="4 5" key="1">
    <citation type="submission" date="2024-02" db="EMBL/GenBank/DDBJ databases">
        <authorList>
            <person name="Chen Y."/>
            <person name="Shah S."/>
            <person name="Dougan E. K."/>
            <person name="Thang M."/>
            <person name="Chan C."/>
        </authorList>
    </citation>
    <scope>NUCLEOTIDE SEQUENCE [LARGE SCALE GENOMIC DNA]</scope>
</reference>
<organism evidence="4 5">
    <name type="scientific">Durusdinium trenchii</name>
    <dbReference type="NCBI Taxonomy" id="1381693"/>
    <lineage>
        <taxon>Eukaryota</taxon>
        <taxon>Sar</taxon>
        <taxon>Alveolata</taxon>
        <taxon>Dinophyceae</taxon>
        <taxon>Suessiales</taxon>
        <taxon>Symbiodiniaceae</taxon>
        <taxon>Durusdinium</taxon>
    </lineage>
</organism>